<proteinExistence type="predicted"/>
<dbReference type="InterPro" id="IPR004943">
    <property type="entry name" value="Lipoprotein_11"/>
</dbReference>
<dbReference type="Gene3D" id="2.80.10.50">
    <property type="match status" value="1"/>
</dbReference>
<dbReference type="PROSITE" id="PS51257">
    <property type="entry name" value="PROKAR_LIPOPROTEIN"/>
    <property type="match status" value="1"/>
</dbReference>
<keyword evidence="1 2" id="KW-0732">Signal</keyword>
<reference evidence="3" key="1">
    <citation type="journal article" date="2016" name="Insect Biochem. Mol. Biol.">
        <title>Multifaceted biological insights from a draft genome sequence of the tobacco hornworm moth, Manduca sexta.</title>
        <authorList>
            <person name="Kanost M.R."/>
            <person name="Arrese E.L."/>
            <person name="Cao X."/>
            <person name="Chen Y.R."/>
            <person name="Chellapilla S."/>
            <person name="Goldsmith M.R."/>
            <person name="Grosse-Wilde E."/>
            <person name="Heckel D.G."/>
            <person name="Herndon N."/>
            <person name="Jiang H."/>
            <person name="Papanicolaou A."/>
            <person name="Qu J."/>
            <person name="Soulages J.L."/>
            <person name="Vogel H."/>
            <person name="Walters J."/>
            <person name="Waterhouse R.M."/>
            <person name="Ahn S.J."/>
            <person name="Almeida F.C."/>
            <person name="An C."/>
            <person name="Aqrawi P."/>
            <person name="Bretschneider A."/>
            <person name="Bryant W.B."/>
            <person name="Bucks S."/>
            <person name="Chao H."/>
            <person name="Chevignon G."/>
            <person name="Christen J.M."/>
            <person name="Clarke D.F."/>
            <person name="Dittmer N.T."/>
            <person name="Ferguson L.C.F."/>
            <person name="Garavelou S."/>
            <person name="Gordon K.H.J."/>
            <person name="Gunaratna R.T."/>
            <person name="Han Y."/>
            <person name="Hauser F."/>
            <person name="He Y."/>
            <person name="Heidel-Fischer H."/>
            <person name="Hirsh A."/>
            <person name="Hu Y."/>
            <person name="Jiang H."/>
            <person name="Kalra D."/>
            <person name="Klinner C."/>
            <person name="Konig C."/>
            <person name="Kovar C."/>
            <person name="Kroll A.R."/>
            <person name="Kuwar S.S."/>
            <person name="Lee S.L."/>
            <person name="Lehman R."/>
            <person name="Li K."/>
            <person name="Li Z."/>
            <person name="Liang H."/>
            <person name="Lovelace S."/>
            <person name="Lu Z."/>
            <person name="Mansfield J.H."/>
            <person name="McCulloch K.J."/>
            <person name="Mathew T."/>
            <person name="Morton B."/>
            <person name="Muzny D.M."/>
            <person name="Neunemann D."/>
            <person name="Ongeri F."/>
            <person name="Pauchet Y."/>
            <person name="Pu L.L."/>
            <person name="Pyrousis I."/>
            <person name="Rao X.J."/>
            <person name="Redding A."/>
            <person name="Roesel C."/>
            <person name="Sanchez-Gracia A."/>
            <person name="Schaack S."/>
            <person name="Shukla A."/>
            <person name="Tetreau G."/>
            <person name="Wang Y."/>
            <person name="Xiong G.H."/>
            <person name="Traut W."/>
            <person name="Walsh T.K."/>
            <person name="Worley K.C."/>
            <person name="Wu D."/>
            <person name="Wu W."/>
            <person name="Wu Y.Q."/>
            <person name="Zhang X."/>
            <person name="Zou Z."/>
            <person name="Zucker H."/>
            <person name="Briscoe A.D."/>
            <person name="Burmester T."/>
            <person name="Clem R.J."/>
            <person name="Feyereisen R."/>
            <person name="Grimmelikhuijzen C.J.P."/>
            <person name="Hamodrakas S.J."/>
            <person name="Hansson B.S."/>
            <person name="Huguet E."/>
            <person name="Jermiin L.S."/>
            <person name="Lan Q."/>
            <person name="Lehman H.K."/>
            <person name="Lorenzen M."/>
            <person name="Merzendorfer H."/>
            <person name="Michalopoulos I."/>
            <person name="Morton D.B."/>
            <person name="Muthukrishnan S."/>
            <person name="Oakeshott J.G."/>
            <person name="Palmer W."/>
            <person name="Park Y."/>
            <person name="Passarelli A.L."/>
            <person name="Rozas J."/>
            <person name="Schwartz L.M."/>
            <person name="Smith W."/>
            <person name="Southgate A."/>
            <person name="Vilcinskas A."/>
            <person name="Vogt R."/>
            <person name="Wang P."/>
            <person name="Werren J."/>
            <person name="Yu X.Q."/>
            <person name="Zhou J.J."/>
            <person name="Brown S.J."/>
            <person name="Scherer S.E."/>
            <person name="Richards S."/>
            <person name="Blissard G.W."/>
        </authorList>
    </citation>
    <scope>NUCLEOTIDE SEQUENCE</scope>
</reference>
<feature type="chain" id="PRO_5036696320" evidence="2">
    <location>
        <begin position="18"/>
        <end position="252"/>
    </location>
</feature>
<protein>
    <submittedName>
        <fullName evidence="3">Uncharacterized protein</fullName>
    </submittedName>
</protein>
<comment type="caution">
    <text evidence="3">The sequence shown here is derived from an EMBL/GenBank/DDBJ whole genome shotgun (WGS) entry which is preliminary data.</text>
</comment>
<keyword evidence="4" id="KW-1185">Reference proteome</keyword>
<feature type="signal peptide" evidence="2">
    <location>
        <begin position="1"/>
        <end position="17"/>
    </location>
</feature>
<dbReference type="SUPFAM" id="SSF50370">
    <property type="entry name" value="Ricin B-like lectins"/>
    <property type="match status" value="1"/>
</dbReference>
<accession>A0A921Z547</accession>
<evidence type="ECO:0000256" key="2">
    <source>
        <dbReference type="SAM" id="SignalP"/>
    </source>
</evidence>
<organism evidence="3 4">
    <name type="scientific">Manduca sexta</name>
    <name type="common">Tobacco hawkmoth</name>
    <name type="synonym">Tobacco hornworm</name>
    <dbReference type="NCBI Taxonomy" id="7130"/>
    <lineage>
        <taxon>Eukaryota</taxon>
        <taxon>Metazoa</taxon>
        <taxon>Ecdysozoa</taxon>
        <taxon>Arthropoda</taxon>
        <taxon>Hexapoda</taxon>
        <taxon>Insecta</taxon>
        <taxon>Pterygota</taxon>
        <taxon>Neoptera</taxon>
        <taxon>Endopterygota</taxon>
        <taxon>Lepidoptera</taxon>
        <taxon>Glossata</taxon>
        <taxon>Ditrysia</taxon>
        <taxon>Bombycoidea</taxon>
        <taxon>Sphingidae</taxon>
        <taxon>Sphinginae</taxon>
        <taxon>Sphingini</taxon>
        <taxon>Manduca</taxon>
    </lineage>
</organism>
<name>A0A921Z547_MANSE</name>
<sequence>MLRITLLLALAALACHGAPTSDDVAVDRIYKSVIVGDYESAVALSKDLEKQKRGDVIALAVNKLIDESQRNVMDFALYLWRDAKDLVKNYFPLEFRSILGQHLVKLISKRDNMVVKLNSKVDGDGDRMAYGDSNHNIGDRMAWKLIPVEDSQVYFKMYNPLTNQYLKAGVKVDSDGDHTVYGSSQSNENRHQFYLVPVRYDGQDLFYIYNREFQQALKLGRAVDSDGDRIVYTEHGNVVGDPYSFGWKIKPL</sequence>
<evidence type="ECO:0000256" key="1">
    <source>
        <dbReference type="ARBA" id="ARBA00022729"/>
    </source>
</evidence>
<gene>
    <name evidence="3" type="ORF">O3G_MSEX007193</name>
</gene>
<dbReference type="EMBL" id="JH668409">
    <property type="protein sequence ID" value="KAG6451527.1"/>
    <property type="molecule type" value="Genomic_DNA"/>
</dbReference>
<reference evidence="3" key="2">
    <citation type="submission" date="2020-12" db="EMBL/GenBank/DDBJ databases">
        <authorList>
            <person name="Kanost M."/>
        </authorList>
    </citation>
    <scope>NUCLEOTIDE SEQUENCE</scope>
</reference>
<dbReference type="InterPro" id="IPR035992">
    <property type="entry name" value="Ricin_B-like_lectins"/>
</dbReference>
<dbReference type="Pfam" id="PF03260">
    <property type="entry name" value="Lipoprotein_11"/>
    <property type="match status" value="1"/>
</dbReference>
<dbReference type="Gene3D" id="1.10.10.2400">
    <property type="entry name" value="Lepidopteran low molecular weight (30 kD) lipoprotein, N-terminal domain"/>
    <property type="match status" value="1"/>
</dbReference>
<dbReference type="GO" id="GO:0005576">
    <property type="term" value="C:extracellular region"/>
    <property type="evidence" value="ECO:0007669"/>
    <property type="project" value="InterPro"/>
</dbReference>
<dbReference type="Proteomes" id="UP000791440">
    <property type="component" value="Unassembled WGS sequence"/>
</dbReference>
<dbReference type="InterPro" id="IPR042046">
    <property type="entry name" value="Lipoprotein_11_N"/>
</dbReference>
<dbReference type="AlphaFoldDB" id="A0A921Z547"/>
<evidence type="ECO:0000313" key="3">
    <source>
        <dbReference type="EMBL" id="KAG6451527.1"/>
    </source>
</evidence>
<evidence type="ECO:0000313" key="4">
    <source>
        <dbReference type="Proteomes" id="UP000791440"/>
    </source>
</evidence>